<dbReference type="PANTHER" id="PTHR31973:SF195">
    <property type="entry name" value="MUDR FAMILY TRANSPOSASE"/>
    <property type="match status" value="1"/>
</dbReference>
<dbReference type="EMBL" id="JAZDWU010000004">
    <property type="protein sequence ID" value="KAL0004987.1"/>
    <property type="molecule type" value="Genomic_DNA"/>
</dbReference>
<reference evidence="6 7" key="1">
    <citation type="submission" date="2024-01" db="EMBL/GenBank/DDBJ databases">
        <title>A telomere-to-telomere, gap-free genome of sweet tea (Lithocarpus litseifolius).</title>
        <authorList>
            <person name="Zhou J."/>
        </authorList>
    </citation>
    <scope>NUCLEOTIDE SEQUENCE [LARGE SCALE GENOMIC DNA]</scope>
    <source>
        <strain evidence="6">Zhou-2022a</strain>
        <tissue evidence="6">Leaf</tissue>
    </source>
</reference>
<evidence type="ECO:0000313" key="6">
    <source>
        <dbReference type="EMBL" id="KAL0004987.1"/>
    </source>
</evidence>
<evidence type="ECO:0000256" key="3">
    <source>
        <dbReference type="ARBA" id="ARBA00022833"/>
    </source>
</evidence>
<keyword evidence="7" id="KW-1185">Reference proteome</keyword>
<dbReference type="PANTHER" id="PTHR31973">
    <property type="entry name" value="POLYPROTEIN, PUTATIVE-RELATED"/>
    <property type="match status" value="1"/>
</dbReference>
<proteinExistence type="predicted"/>
<feature type="domain" description="SWIM-type" evidence="5">
    <location>
        <begin position="424"/>
        <end position="456"/>
    </location>
</feature>
<evidence type="ECO:0000313" key="7">
    <source>
        <dbReference type="Proteomes" id="UP001459277"/>
    </source>
</evidence>
<dbReference type="GO" id="GO:0008270">
    <property type="term" value="F:zinc ion binding"/>
    <property type="evidence" value="ECO:0007669"/>
    <property type="project" value="UniProtKB-KW"/>
</dbReference>
<dbReference type="InterPro" id="IPR018289">
    <property type="entry name" value="MULE_transposase_dom"/>
</dbReference>
<protein>
    <recommendedName>
        <fullName evidence="5">SWIM-type domain-containing protein</fullName>
    </recommendedName>
</protein>
<dbReference type="Pfam" id="PF04434">
    <property type="entry name" value="SWIM"/>
    <property type="match status" value="1"/>
</dbReference>
<dbReference type="Proteomes" id="UP001459277">
    <property type="component" value="Unassembled WGS sequence"/>
</dbReference>
<evidence type="ECO:0000256" key="2">
    <source>
        <dbReference type="ARBA" id="ARBA00022771"/>
    </source>
</evidence>
<evidence type="ECO:0000259" key="5">
    <source>
        <dbReference type="PROSITE" id="PS50966"/>
    </source>
</evidence>
<sequence>MSLPYNVQPSNAVATDNIEGARVLRSIHPREGRGYTYGNEDIQTYLDEAIEMDDTRDVYEEFIDNDGPEDNPKFLDELQVENNVDACPNPMKVVVAIYGDFDESYTELPQFLVALKDANPTTVTQLKCDSRGVSGTCTFNCAFWAFGLCIEGFKHCRPVISIDATHLYGKYKGKLLIAMATDANNEVYPLAFAVVKSESKETWGWFLACLTRFVTDRTNLCIISDRHSGIKACFDDTSMTWLQPPMAHHRYCLHHVARNVNTKRKILKLKNLVWRVASVNQVKKFEATLELIRNVKPAAYKYLEAENKQKWTLAHDGGHQCRAMTTNLSECFNGVLKGARSLPITAIVRFTFFKVKSYFDARRNLTLDQLEAGQEWCKYAMDKFEKNQAKAKDHMVTRMCTQARLYQVDTPGNPLSNKGRQHMHTVDLQDMTCTCGKWEAYKIPCSHVIAICAKYKHDEQQFIDPCYSVTHGYHSYEPVFQLLKDRLAWLDPGETRLVMPNSRLIRNKGQPKSIRIRNEMDEDDRSCRAPYGLRMDQSQDVGCVAKRGITVEHVLLKMRSQQWSCIIGKASIS</sequence>
<dbReference type="InterPro" id="IPR006564">
    <property type="entry name" value="Znf_PMZ"/>
</dbReference>
<keyword evidence="1" id="KW-0479">Metal-binding</keyword>
<evidence type="ECO:0000256" key="1">
    <source>
        <dbReference type="ARBA" id="ARBA00022723"/>
    </source>
</evidence>
<accession>A0AAW2D327</accession>
<dbReference type="InterPro" id="IPR007527">
    <property type="entry name" value="Znf_SWIM"/>
</dbReference>
<comment type="caution">
    <text evidence="6">The sequence shown here is derived from an EMBL/GenBank/DDBJ whole genome shotgun (WGS) entry which is preliminary data.</text>
</comment>
<dbReference type="SMART" id="SM00575">
    <property type="entry name" value="ZnF_PMZ"/>
    <property type="match status" value="1"/>
</dbReference>
<organism evidence="6 7">
    <name type="scientific">Lithocarpus litseifolius</name>
    <dbReference type="NCBI Taxonomy" id="425828"/>
    <lineage>
        <taxon>Eukaryota</taxon>
        <taxon>Viridiplantae</taxon>
        <taxon>Streptophyta</taxon>
        <taxon>Embryophyta</taxon>
        <taxon>Tracheophyta</taxon>
        <taxon>Spermatophyta</taxon>
        <taxon>Magnoliopsida</taxon>
        <taxon>eudicotyledons</taxon>
        <taxon>Gunneridae</taxon>
        <taxon>Pentapetalae</taxon>
        <taxon>rosids</taxon>
        <taxon>fabids</taxon>
        <taxon>Fagales</taxon>
        <taxon>Fagaceae</taxon>
        <taxon>Lithocarpus</taxon>
    </lineage>
</organism>
<dbReference type="Pfam" id="PF10551">
    <property type="entry name" value="MULE"/>
    <property type="match status" value="1"/>
</dbReference>
<gene>
    <name evidence="6" type="ORF">SO802_012548</name>
</gene>
<dbReference type="PROSITE" id="PS50966">
    <property type="entry name" value="ZF_SWIM"/>
    <property type="match status" value="1"/>
</dbReference>
<dbReference type="AlphaFoldDB" id="A0AAW2D327"/>
<name>A0AAW2D327_9ROSI</name>
<keyword evidence="2 4" id="KW-0863">Zinc-finger</keyword>
<keyword evidence="3" id="KW-0862">Zinc</keyword>
<evidence type="ECO:0000256" key="4">
    <source>
        <dbReference type="PROSITE-ProRule" id="PRU00325"/>
    </source>
</evidence>